<evidence type="ECO:0000256" key="6">
    <source>
        <dbReference type="ARBA" id="ARBA00022670"/>
    </source>
</evidence>
<keyword evidence="8" id="KW-0378">Hydrolase</keyword>
<evidence type="ECO:0000256" key="7">
    <source>
        <dbReference type="ARBA" id="ARBA00022723"/>
    </source>
</evidence>
<comment type="cofactor">
    <cofactor evidence="3">
        <name>Zn(2+)</name>
        <dbReference type="ChEBI" id="CHEBI:29105"/>
    </cofactor>
</comment>
<dbReference type="InterPro" id="IPR052170">
    <property type="entry name" value="M29_Exopeptidase"/>
</dbReference>
<reference evidence="10" key="1">
    <citation type="submission" date="2022-03" db="EMBL/GenBank/DDBJ databases">
        <authorList>
            <person name="Vrbovska V."/>
            <person name="Kovarovic V."/>
            <person name="Botka T."/>
            <person name="Pantucek R."/>
        </authorList>
    </citation>
    <scope>NUCLEOTIDE SEQUENCE</scope>
    <source>
        <strain evidence="10">CCM 2609</strain>
    </source>
</reference>
<dbReference type="SUPFAM" id="SSF144052">
    <property type="entry name" value="Thermophilic metalloprotease-like"/>
    <property type="match status" value="1"/>
</dbReference>
<dbReference type="RefSeq" id="WP_243365524.1">
    <property type="nucleotide sequence ID" value="NZ_CP094348.1"/>
</dbReference>
<evidence type="ECO:0000256" key="3">
    <source>
        <dbReference type="ARBA" id="ARBA00001947"/>
    </source>
</evidence>
<dbReference type="GO" id="GO:0004177">
    <property type="term" value="F:aminopeptidase activity"/>
    <property type="evidence" value="ECO:0007669"/>
    <property type="project" value="UniProtKB-KW"/>
</dbReference>
<keyword evidence="6" id="KW-0645">Protease</keyword>
<dbReference type="InterPro" id="IPR035097">
    <property type="entry name" value="M29_N-terminal"/>
</dbReference>
<evidence type="ECO:0000256" key="8">
    <source>
        <dbReference type="ARBA" id="ARBA00022801"/>
    </source>
</evidence>
<keyword evidence="7" id="KW-0479">Metal-binding</keyword>
<comment type="cofactor">
    <cofactor evidence="2">
        <name>Mg(2+)</name>
        <dbReference type="ChEBI" id="CHEBI:18420"/>
    </cofactor>
</comment>
<keyword evidence="9" id="KW-0482">Metalloprotease</keyword>
<keyword evidence="5 10" id="KW-0031">Aminopeptidase</keyword>
<proteinExistence type="inferred from homology"/>
<dbReference type="Proteomes" id="UP000830343">
    <property type="component" value="Chromosome"/>
</dbReference>
<sequence>MMNYIETVNKYAQTVVEVGLNIQKGQTLVINSDIDAIDFVRAVTKAAYARGAHNVIQKLTDGPSTQMKFEHAPVEVFEEIKQYKIDEINDFVAQKVAHLRIYSQTPELLKDADANKIAALAKANGEMNKDFARAVGRYDFSWCIVAFPNDKWGELVFPELKGEDAKLKLLDAMIKAVRVDKEDPVQAWKEHNDSLNARAHKLNELNFDKLHYYSERTDVEIGMTEGHRWLGASTTNADGVEIQVNMPTEEVFTSPDFRRVNGVIGNTRPLAYQGAIVDDFKLTFKDGVVTDFEAGRGYDVLKNLLDNDEGARRLGEIALVPDDSPISNSGILYYNTLYDENASCHVALGRAFPNAIENGKDLSKDELFEKGLNHSLVHVDFMMGSNDLNIDGIQKDGTVVPVFRDGNWVI</sequence>
<dbReference type="PANTHER" id="PTHR34448">
    <property type="entry name" value="AMINOPEPTIDASE"/>
    <property type="match status" value="1"/>
</dbReference>
<evidence type="ECO:0000256" key="2">
    <source>
        <dbReference type="ARBA" id="ARBA00001946"/>
    </source>
</evidence>
<keyword evidence="11" id="KW-1185">Reference proteome</keyword>
<name>A0ABY3ZW26_9STAP</name>
<dbReference type="Pfam" id="PF02073">
    <property type="entry name" value="Peptidase_M29"/>
    <property type="match status" value="1"/>
</dbReference>
<dbReference type="EMBL" id="CP094348">
    <property type="protein sequence ID" value="UOB20174.1"/>
    <property type="molecule type" value="Genomic_DNA"/>
</dbReference>
<dbReference type="Gene3D" id="3.40.1830.10">
    <property type="entry name" value="Thermophilic metalloprotease (M29)"/>
    <property type="match status" value="1"/>
</dbReference>
<evidence type="ECO:0000313" key="10">
    <source>
        <dbReference type="EMBL" id="UOB20174.1"/>
    </source>
</evidence>
<protein>
    <submittedName>
        <fullName evidence="10">Aminopeptidase</fullName>
    </submittedName>
</protein>
<accession>A0ABY3ZW26</accession>
<reference evidence="10" key="2">
    <citation type="submission" date="2022-04" db="EMBL/GenBank/DDBJ databases">
        <title>Antimicrobial genetic elements in methicillin-resistant Macrococcus armenti.</title>
        <authorList>
            <person name="Keller J.E."/>
            <person name="Schwendener S."/>
            <person name="Pantucek R."/>
            <person name="Perreten V."/>
        </authorList>
    </citation>
    <scope>NUCLEOTIDE SEQUENCE</scope>
    <source>
        <strain evidence="10">CCM 2609</strain>
    </source>
</reference>
<evidence type="ECO:0000256" key="1">
    <source>
        <dbReference type="ARBA" id="ARBA00001941"/>
    </source>
</evidence>
<evidence type="ECO:0000256" key="9">
    <source>
        <dbReference type="ARBA" id="ARBA00023049"/>
    </source>
</evidence>
<evidence type="ECO:0000256" key="4">
    <source>
        <dbReference type="ARBA" id="ARBA00008236"/>
    </source>
</evidence>
<dbReference type="InterPro" id="IPR000787">
    <property type="entry name" value="Peptidase_M29"/>
</dbReference>
<comment type="similarity">
    <text evidence="4">Belongs to the peptidase M29 family.</text>
</comment>
<evidence type="ECO:0000256" key="5">
    <source>
        <dbReference type="ARBA" id="ARBA00022438"/>
    </source>
</evidence>
<comment type="cofactor">
    <cofactor evidence="1">
        <name>Co(2+)</name>
        <dbReference type="ChEBI" id="CHEBI:48828"/>
    </cofactor>
</comment>
<evidence type="ECO:0000313" key="11">
    <source>
        <dbReference type="Proteomes" id="UP000830343"/>
    </source>
</evidence>
<gene>
    <name evidence="10" type="ORF">MRZ06_09250</name>
</gene>
<dbReference type="PANTHER" id="PTHR34448:SF3">
    <property type="entry name" value="AMINOPEPTIDASE AMPS"/>
    <property type="match status" value="1"/>
</dbReference>
<organism evidence="10 11">
    <name type="scientific">Macrococcus armenti</name>
    <dbReference type="NCBI Taxonomy" id="2875764"/>
    <lineage>
        <taxon>Bacteria</taxon>
        <taxon>Bacillati</taxon>
        <taxon>Bacillota</taxon>
        <taxon>Bacilli</taxon>
        <taxon>Bacillales</taxon>
        <taxon>Staphylococcaceae</taxon>
        <taxon>Macrococcus</taxon>
    </lineage>
</organism>